<proteinExistence type="predicted"/>
<name>A0A2P2L4F4_RHIMU</name>
<keyword evidence="1" id="KW-0808">Transferase</keyword>
<dbReference type="AlphaFoldDB" id="A0A2P2L4F4"/>
<reference evidence="1" key="1">
    <citation type="submission" date="2018-02" db="EMBL/GenBank/DDBJ databases">
        <title>Rhizophora mucronata_Transcriptome.</title>
        <authorList>
            <person name="Meera S.P."/>
            <person name="Sreeshan A."/>
            <person name="Augustine A."/>
        </authorList>
    </citation>
    <scope>NUCLEOTIDE SEQUENCE</scope>
    <source>
        <tissue evidence="1">Leaf</tissue>
    </source>
</reference>
<organism evidence="1">
    <name type="scientific">Rhizophora mucronata</name>
    <name type="common">Asiatic mangrove</name>
    <dbReference type="NCBI Taxonomy" id="61149"/>
    <lineage>
        <taxon>Eukaryota</taxon>
        <taxon>Viridiplantae</taxon>
        <taxon>Streptophyta</taxon>
        <taxon>Embryophyta</taxon>
        <taxon>Tracheophyta</taxon>
        <taxon>Spermatophyta</taxon>
        <taxon>Magnoliopsida</taxon>
        <taxon>eudicotyledons</taxon>
        <taxon>Gunneridae</taxon>
        <taxon>Pentapetalae</taxon>
        <taxon>rosids</taxon>
        <taxon>fabids</taxon>
        <taxon>Malpighiales</taxon>
        <taxon>Rhizophoraceae</taxon>
        <taxon>Rhizophora</taxon>
    </lineage>
</organism>
<dbReference type="EMBL" id="GGEC01032347">
    <property type="protein sequence ID" value="MBX12831.1"/>
    <property type="molecule type" value="Transcribed_RNA"/>
</dbReference>
<sequence length="51" mass="5800">MAACPTVKMEAILNQRLFHLLYQTSVTGKLTHLSWTSRILLSLGRALLVRF</sequence>
<dbReference type="GO" id="GO:0016301">
    <property type="term" value="F:kinase activity"/>
    <property type="evidence" value="ECO:0007669"/>
    <property type="project" value="UniProtKB-KW"/>
</dbReference>
<accession>A0A2P2L4F4</accession>
<keyword evidence="1" id="KW-0418">Kinase</keyword>
<evidence type="ECO:0000313" key="1">
    <source>
        <dbReference type="EMBL" id="MBX12831.1"/>
    </source>
</evidence>
<protein>
    <submittedName>
        <fullName evidence="1">Protein kinase</fullName>
    </submittedName>
</protein>